<dbReference type="AlphaFoldDB" id="A0A914X6S5"/>
<evidence type="ECO:0000256" key="2">
    <source>
        <dbReference type="ARBA" id="ARBA00009034"/>
    </source>
</evidence>
<evidence type="ECO:0000256" key="4">
    <source>
        <dbReference type="ARBA" id="ARBA00022729"/>
    </source>
</evidence>
<evidence type="ECO:0000256" key="6">
    <source>
        <dbReference type="SAM" id="SignalP"/>
    </source>
</evidence>
<dbReference type="Pfam" id="PF03488">
    <property type="entry name" value="Ins_beta"/>
    <property type="match status" value="1"/>
</dbReference>
<dbReference type="Proteomes" id="UP000887566">
    <property type="component" value="Unplaced"/>
</dbReference>
<dbReference type="InterPro" id="IPR036438">
    <property type="entry name" value="Insulin-like_sf"/>
</dbReference>
<keyword evidence="8" id="KW-1185">Reference proteome</keyword>
<feature type="chain" id="PRO_5037180109" evidence="6">
    <location>
        <begin position="24"/>
        <end position="80"/>
    </location>
</feature>
<reference evidence="9" key="1">
    <citation type="submission" date="2022-11" db="UniProtKB">
        <authorList>
            <consortium name="WormBaseParasite"/>
        </authorList>
    </citation>
    <scope>IDENTIFICATION</scope>
</reference>
<protein>
    <submittedName>
        <fullName evidence="9">Insulin-like domain-containing protein</fullName>
    </submittedName>
</protein>
<dbReference type="SMART" id="SM00078">
    <property type="entry name" value="IlGF"/>
    <property type="match status" value="1"/>
</dbReference>
<keyword evidence="4 6" id="KW-0732">Signal</keyword>
<dbReference type="Gene3D" id="1.10.100.10">
    <property type="entry name" value="Insulin-like"/>
    <property type="match status" value="1"/>
</dbReference>
<evidence type="ECO:0000256" key="1">
    <source>
        <dbReference type="ARBA" id="ARBA00004613"/>
    </source>
</evidence>
<keyword evidence="3" id="KW-0964">Secreted</keyword>
<organism evidence="8 9">
    <name type="scientific">Plectus sambesii</name>
    <dbReference type="NCBI Taxonomy" id="2011161"/>
    <lineage>
        <taxon>Eukaryota</taxon>
        <taxon>Metazoa</taxon>
        <taxon>Ecdysozoa</taxon>
        <taxon>Nematoda</taxon>
        <taxon>Chromadorea</taxon>
        <taxon>Plectida</taxon>
        <taxon>Plectina</taxon>
        <taxon>Plectoidea</taxon>
        <taxon>Plectidae</taxon>
        <taxon>Plectus</taxon>
    </lineage>
</organism>
<dbReference type="WBParaSite" id="PSAMB.scaffold6653size9047.g28862.t1">
    <property type="protein sequence ID" value="PSAMB.scaffold6653size9047.g28862.t1"/>
    <property type="gene ID" value="PSAMB.scaffold6653size9047.g28862"/>
</dbReference>
<dbReference type="SUPFAM" id="SSF56994">
    <property type="entry name" value="Insulin-like"/>
    <property type="match status" value="1"/>
</dbReference>
<keyword evidence="5" id="KW-1015">Disulfide bond</keyword>
<dbReference type="GO" id="GO:0005576">
    <property type="term" value="C:extracellular region"/>
    <property type="evidence" value="ECO:0007669"/>
    <property type="project" value="UniProtKB-SubCell"/>
</dbReference>
<comment type="similarity">
    <text evidence="2">Belongs to the insulin family.</text>
</comment>
<dbReference type="InterPro" id="IPR003235">
    <property type="entry name" value="Nem_insulin-like_b-type"/>
</dbReference>
<dbReference type="InterPro" id="IPR022353">
    <property type="entry name" value="Insulin_CS"/>
</dbReference>
<comment type="subcellular location">
    <subcellularLocation>
        <location evidence="1">Secreted</location>
    </subcellularLocation>
</comment>
<accession>A0A914X6S5</accession>
<evidence type="ECO:0000256" key="3">
    <source>
        <dbReference type="ARBA" id="ARBA00022525"/>
    </source>
</evidence>
<evidence type="ECO:0000259" key="7">
    <source>
        <dbReference type="SMART" id="SM00078"/>
    </source>
</evidence>
<dbReference type="PRINTS" id="PR00276">
    <property type="entry name" value="INSULINFAMLY"/>
</dbReference>
<evidence type="ECO:0000313" key="8">
    <source>
        <dbReference type="Proteomes" id="UP000887566"/>
    </source>
</evidence>
<dbReference type="GO" id="GO:0005179">
    <property type="term" value="F:hormone activity"/>
    <property type="evidence" value="ECO:0007669"/>
    <property type="project" value="InterPro"/>
</dbReference>
<feature type="domain" description="Insulin-like" evidence="7">
    <location>
        <begin position="25"/>
        <end position="79"/>
    </location>
</feature>
<sequence length="80" mass="8851">MNTRRMMLISFLLFLFAIGSIEAAPKICGPRLINTLKRVCSTSSSEETPCLDDTPIQDKPIATKCCLKGCTEANMKEFCC</sequence>
<evidence type="ECO:0000256" key="5">
    <source>
        <dbReference type="ARBA" id="ARBA00023157"/>
    </source>
</evidence>
<feature type="signal peptide" evidence="6">
    <location>
        <begin position="1"/>
        <end position="23"/>
    </location>
</feature>
<dbReference type="PROSITE" id="PS00262">
    <property type="entry name" value="INSULIN"/>
    <property type="match status" value="1"/>
</dbReference>
<name>A0A914X6S5_9BILA</name>
<dbReference type="InterPro" id="IPR022352">
    <property type="entry name" value="Ins/IGF/rlx"/>
</dbReference>
<dbReference type="InterPro" id="IPR016179">
    <property type="entry name" value="Insulin-like"/>
</dbReference>
<proteinExistence type="inferred from homology"/>
<evidence type="ECO:0000313" key="9">
    <source>
        <dbReference type="WBParaSite" id="PSAMB.scaffold6653size9047.g28862.t1"/>
    </source>
</evidence>